<proteinExistence type="predicted"/>
<evidence type="ECO:0000313" key="1">
    <source>
        <dbReference type="EMBL" id="DAG00993.1"/>
    </source>
</evidence>
<dbReference type="EMBL" id="BK016185">
    <property type="protein sequence ID" value="DAG00993.1"/>
    <property type="molecule type" value="Genomic_DNA"/>
</dbReference>
<sequence>MLFEDFIESHTKSLYEPSTRSLIKWFSLG</sequence>
<accession>A0A8S5V2P2</accession>
<protein>
    <submittedName>
        <fullName evidence="1">Uncharacterized protein</fullName>
    </submittedName>
</protein>
<name>A0A8S5V2P2_9CAUD</name>
<reference evidence="1" key="1">
    <citation type="journal article" date="2021" name="Proc. Natl. Acad. Sci. U.S.A.">
        <title>A Catalog of Tens of Thousands of Viruses from Human Metagenomes Reveals Hidden Associations with Chronic Diseases.</title>
        <authorList>
            <person name="Tisza M.J."/>
            <person name="Buck C.B."/>
        </authorList>
    </citation>
    <scope>NUCLEOTIDE SEQUENCE</scope>
    <source>
        <strain evidence="1">Ct0Bp21</strain>
    </source>
</reference>
<organism evidence="1">
    <name type="scientific">Siphoviridae sp. ct0Bp21</name>
    <dbReference type="NCBI Taxonomy" id="2825291"/>
    <lineage>
        <taxon>Viruses</taxon>
        <taxon>Duplodnaviria</taxon>
        <taxon>Heunggongvirae</taxon>
        <taxon>Uroviricota</taxon>
        <taxon>Caudoviricetes</taxon>
    </lineage>
</organism>